<dbReference type="PANTHER" id="PTHR34374">
    <property type="entry name" value="LARGE RIBOSOMAL RNA SUBUNIT ACCUMULATION PROTEIN YCED HOMOLOG 1, CHLOROPLASTIC"/>
    <property type="match status" value="1"/>
</dbReference>
<name>A0A162MN88_9FIRM</name>
<dbReference type="AlphaFoldDB" id="A0A162MN88"/>
<protein>
    <recommendedName>
        <fullName evidence="3">Large ribosomal RNA subunit accumulation protein YceD</fullName>
    </recommendedName>
</protein>
<organism evidence="1 2">
    <name type="scientific">Thermovenabulum gondwanense</name>
    <dbReference type="NCBI Taxonomy" id="520767"/>
    <lineage>
        <taxon>Bacteria</taxon>
        <taxon>Bacillati</taxon>
        <taxon>Bacillota</taxon>
        <taxon>Clostridia</taxon>
        <taxon>Thermosediminibacterales</taxon>
        <taxon>Thermosediminibacteraceae</taxon>
        <taxon>Thermovenabulum</taxon>
    </lineage>
</organism>
<accession>A0A162MN88</accession>
<gene>
    <name evidence="1" type="ORF">ATZ99_10150</name>
</gene>
<reference evidence="1 2" key="1">
    <citation type="submission" date="2015-12" db="EMBL/GenBank/DDBJ databases">
        <title>Draft genome of Thermovenabulum gondwanense isolated from a red thermophilic microbial mat colonisisng an outflow channel of a bore well.</title>
        <authorList>
            <person name="Patel B.K."/>
        </authorList>
    </citation>
    <scope>NUCLEOTIDE SEQUENCE [LARGE SCALE GENOMIC DNA]</scope>
    <source>
        <strain evidence="1 2">R270</strain>
    </source>
</reference>
<dbReference type="STRING" id="520767.ATZ99_10150"/>
<dbReference type="RefSeq" id="WP_068748150.1">
    <property type="nucleotide sequence ID" value="NZ_LOHZ01000025.1"/>
</dbReference>
<keyword evidence="2" id="KW-1185">Reference proteome</keyword>
<dbReference type="InterPro" id="IPR003772">
    <property type="entry name" value="YceD"/>
</dbReference>
<dbReference type="PANTHER" id="PTHR34374:SF1">
    <property type="entry name" value="LARGE RIBOSOMAL RNA SUBUNIT ACCUMULATION PROTEIN YCED HOMOLOG 1, CHLOROPLASTIC"/>
    <property type="match status" value="1"/>
</dbReference>
<dbReference type="EMBL" id="LOHZ01000025">
    <property type="protein sequence ID" value="KYO66770.1"/>
    <property type="molecule type" value="Genomic_DNA"/>
</dbReference>
<evidence type="ECO:0008006" key="3">
    <source>
        <dbReference type="Google" id="ProtNLM"/>
    </source>
</evidence>
<sequence>MQISISEIKNKVGASLEFEFEYDVKRIDYKGETLKFTSPVLVKGKITNLGKKIYLVEGNIKASIEDNCYRCLKVTHVQLDVDFSFRFGENVRSSYEEPYLDESENEIYPIIGENIDLDLLIENEIILNYPAKILCSPDCKGICEKCGKNLNEGNCDCFKSAVDPRLSALEKYYNK</sequence>
<dbReference type="Pfam" id="PF02620">
    <property type="entry name" value="YceD"/>
    <property type="match status" value="1"/>
</dbReference>
<evidence type="ECO:0000313" key="1">
    <source>
        <dbReference type="EMBL" id="KYO66770.1"/>
    </source>
</evidence>
<evidence type="ECO:0000313" key="2">
    <source>
        <dbReference type="Proteomes" id="UP000075737"/>
    </source>
</evidence>
<comment type="caution">
    <text evidence="1">The sequence shown here is derived from an EMBL/GenBank/DDBJ whole genome shotgun (WGS) entry which is preliminary data.</text>
</comment>
<proteinExistence type="predicted"/>
<dbReference type="Proteomes" id="UP000075737">
    <property type="component" value="Unassembled WGS sequence"/>
</dbReference>